<feature type="non-terminal residue" evidence="2">
    <location>
        <position position="1"/>
    </location>
</feature>
<dbReference type="SUPFAM" id="SSF52047">
    <property type="entry name" value="RNI-like"/>
    <property type="match status" value="1"/>
</dbReference>
<sequence length="106" mass="10746">LTGLRELDLRGCEGLTGCGLGALGGCSALGSLELDRCTALKCGLSLLWPLSGGLTRLLLGWCPGLGDAEVGALAGLSGLRELRLAAAQITDAGLSQLSPLTRLTRV</sequence>
<dbReference type="GO" id="GO:0005930">
    <property type="term" value="C:axoneme"/>
    <property type="evidence" value="ECO:0007669"/>
    <property type="project" value="UniProtKB-SubCell"/>
</dbReference>
<dbReference type="EMBL" id="BMAR01000013">
    <property type="protein sequence ID" value="GFR46190.1"/>
    <property type="molecule type" value="Genomic_DNA"/>
</dbReference>
<comment type="subcellular location">
    <subcellularLocation>
        <location evidence="1">Cytoplasm</location>
        <location evidence="1">Cytoskeleton</location>
        <location evidence="1">Cilium axoneme</location>
    </subcellularLocation>
</comment>
<name>A0AAD3HMW8_9CHLO</name>
<protein>
    <submittedName>
        <fullName evidence="2">Uncharacterized protein</fullName>
    </submittedName>
</protein>
<evidence type="ECO:0000313" key="2">
    <source>
        <dbReference type="EMBL" id="GFR46190.1"/>
    </source>
</evidence>
<proteinExistence type="predicted"/>
<accession>A0AAD3HMW8</accession>
<reference evidence="2 3" key="1">
    <citation type="journal article" date="2021" name="Sci. Rep.">
        <title>Genome sequencing of the multicellular alga Astrephomene provides insights into convergent evolution of germ-soma differentiation.</title>
        <authorList>
            <person name="Yamashita S."/>
            <person name="Yamamoto K."/>
            <person name="Matsuzaki R."/>
            <person name="Suzuki S."/>
            <person name="Yamaguchi H."/>
            <person name="Hirooka S."/>
            <person name="Minakuchi Y."/>
            <person name="Miyagishima S."/>
            <person name="Kawachi M."/>
            <person name="Toyoda A."/>
            <person name="Nozaki H."/>
        </authorList>
    </citation>
    <scope>NUCLEOTIDE SEQUENCE [LARGE SCALE GENOMIC DNA]</scope>
    <source>
        <strain evidence="2 3">NIES-4017</strain>
    </source>
</reference>
<organism evidence="2 3">
    <name type="scientific">Astrephomene gubernaculifera</name>
    <dbReference type="NCBI Taxonomy" id="47775"/>
    <lineage>
        <taxon>Eukaryota</taxon>
        <taxon>Viridiplantae</taxon>
        <taxon>Chlorophyta</taxon>
        <taxon>core chlorophytes</taxon>
        <taxon>Chlorophyceae</taxon>
        <taxon>CS clade</taxon>
        <taxon>Chlamydomonadales</taxon>
        <taxon>Astrephomenaceae</taxon>
        <taxon>Astrephomene</taxon>
    </lineage>
</organism>
<evidence type="ECO:0000256" key="1">
    <source>
        <dbReference type="ARBA" id="ARBA00004430"/>
    </source>
</evidence>
<gene>
    <name evidence="2" type="ORF">Agub_g7719</name>
</gene>
<keyword evidence="3" id="KW-1185">Reference proteome</keyword>
<dbReference type="InterPro" id="IPR032675">
    <property type="entry name" value="LRR_dom_sf"/>
</dbReference>
<feature type="non-terminal residue" evidence="2">
    <location>
        <position position="106"/>
    </location>
</feature>
<dbReference type="Proteomes" id="UP001054857">
    <property type="component" value="Unassembled WGS sequence"/>
</dbReference>
<comment type="caution">
    <text evidence="2">The sequence shown here is derived from an EMBL/GenBank/DDBJ whole genome shotgun (WGS) entry which is preliminary data.</text>
</comment>
<dbReference type="AlphaFoldDB" id="A0AAD3HMW8"/>
<dbReference type="Gene3D" id="3.80.10.10">
    <property type="entry name" value="Ribonuclease Inhibitor"/>
    <property type="match status" value="1"/>
</dbReference>
<evidence type="ECO:0000313" key="3">
    <source>
        <dbReference type="Proteomes" id="UP001054857"/>
    </source>
</evidence>